<dbReference type="RefSeq" id="WP_010469578.1">
    <property type="nucleotide sequence ID" value="NZ_CP095474.1"/>
</dbReference>
<keyword evidence="1" id="KW-0846">Cobalamin</keyword>
<name>A0ABY4TKM1_9ACTN</name>
<dbReference type="InterPro" id="IPR016176">
    <property type="entry name" value="Cbl-dep_enz_cat"/>
</dbReference>
<dbReference type="Gene3D" id="3.20.20.240">
    <property type="entry name" value="Methylmalonyl-CoA mutase"/>
    <property type="match status" value="1"/>
</dbReference>
<keyword evidence="2" id="KW-0413">Isomerase</keyword>
<sequence>MTTRPDPPAPLGAFGGFIARARAEKRLVVQPRMGFPDPRRMREGLDAVKAARARTIGTITVDSYTRTGDHDGAREALAAGADLNGFPLVAHGPAVTREMLRGVESAEFPVQVRHGAPLPYDILRTLAEAGLTATEGGPVSYCLPYGRTPLRDSVRAWRGACEMLASHDGRAGPVHMESFGGCLLGQLCPPGLLVAVTLLEGLFFRQAGIRSVSLSYAQQTNPRQDTEAVSVLRELAGEYLADTDWHVVIYTYMGVYPRTRAGAANLLRQSAGLAVRTGAERLIVKTEVEAYRIPTIAENVRALEIAEEAAAEERSLLGASAPPAAPRDTGIGAESRALVEAVLSLDADIGTALVKAFEQGLLDVPYCLHADNHGRARSYIDEEGRLGWVDTGRMPITGSVRTGAPERIGADHLLNMLSFVERRFDESELAKRASRRHDGLAP</sequence>
<dbReference type="InterPro" id="IPR006396">
    <property type="entry name" value="Glu_mut_E"/>
</dbReference>
<gene>
    <name evidence="4" type="ORF">MW084_22385</name>
</gene>
<reference evidence="4" key="1">
    <citation type="submission" date="2022-04" db="EMBL/GenBank/DDBJ databases">
        <title>Systematic whole-genome sequencing reveals an unexpected diversity among actinomycetoma pathogens and provides insights into their antibacterial susceptibilities.</title>
        <authorList>
            <person name="Watson A.K."/>
            <person name="Kepplinger B."/>
            <person name="Bakhiet S.M."/>
            <person name="Mhmoud N.A."/>
            <person name="Chapman J."/>
            <person name="Allenby N."/>
            <person name="Mickiewicz K."/>
            <person name="Goodfellow M."/>
            <person name="Fahal A.H."/>
            <person name="Errington J."/>
        </authorList>
    </citation>
    <scope>NUCLEOTIDE SEQUENCE</scope>
    <source>
        <strain evidence="4">SD 504</strain>
    </source>
</reference>
<proteinExistence type="predicted"/>
<dbReference type="SUPFAM" id="SSF51703">
    <property type="entry name" value="Cobalamin (vitamin B12)-dependent enzymes"/>
    <property type="match status" value="1"/>
</dbReference>
<evidence type="ECO:0000313" key="5">
    <source>
        <dbReference type="Proteomes" id="UP001056383"/>
    </source>
</evidence>
<dbReference type="EMBL" id="CP095474">
    <property type="protein sequence ID" value="URN18233.1"/>
    <property type="molecule type" value="Genomic_DNA"/>
</dbReference>
<dbReference type="Pfam" id="PF06368">
    <property type="entry name" value="Met_asp_mut_E"/>
    <property type="match status" value="1"/>
</dbReference>
<protein>
    <submittedName>
        <fullName evidence="4">Methylaspartate mutase</fullName>
    </submittedName>
</protein>
<evidence type="ECO:0000256" key="1">
    <source>
        <dbReference type="ARBA" id="ARBA00022628"/>
    </source>
</evidence>
<keyword evidence="3" id="KW-0170">Cobalt</keyword>
<accession>A0ABY4TKM1</accession>
<dbReference type="PIRSF" id="PIRSF001495">
    <property type="entry name" value="Met_asp_mut_epsi"/>
    <property type="match status" value="1"/>
</dbReference>
<keyword evidence="5" id="KW-1185">Reference proteome</keyword>
<evidence type="ECO:0000256" key="3">
    <source>
        <dbReference type="ARBA" id="ARBA00023285"/>
    </source>
</evidence>
<dbReference type="Proteomes" id="UP001056383">
    <property type="component" value="Chromosome"/>
</dbReference>
<organism evidence="4 5">
    <name type="scientific">Streptomyces sudanensis</name>
    <dbReference type="NCBI Taxonomy" id="436397"/>
    <lineage>
        <taxon>Bacteria</taxon>
        <taxon>Bacillati</taxon>
        <taxon>Actinomycetota</taxon>
        <taxon>Actinomycetes</taxon>
        <taxon>Kitasatosporales</taxon>
        <taxon>Streptomycetaceae</taxon>
        <taxon>Streptomyces</taxon>
    </lineage>
</organism>
<evidence type="ECO:0000313" key="4">
    <source>
        <dbReference type="EMBL" id="URN18233.1"/>
    </source>
</evidence>
<evidence type="ECO:0000256" key="2">
    <source>
        <dbReference type="ARBA" id="ARBA00023235"/>
    </source>
</evidence>